<name>A0A2P2LXR4_RHIMU</name>
<sequence length="11" mass="1274">MLKQNVNSLEV</sequence>
<reference evidence="1" key="1">
    <citation type="submission" date="2018-02" db="EMBL/GenBank/DDBJ databases">
        <title>Rhizophora mucronata_Transcriptome.</title>
        <authorList>
            <person name="Meera S.P."/>
            <person name="Sreeshan A."/>
            <person name="Augustine A."/>
        </authorList>
    </citation>
    <scope>NUCLEOTIDE SEQUENCE</scope>
    <source>
        <tissue evidence="1">Leaf</tissue>
    </source>
</reference>
<organism evidence="1">
    <name type="scientific">Rhizophora mucronata</name>
    <name type="common">Asiatic mangrove</name>
    <dbReference type="NCBI Taxonomy" id="61149"/>
    <lineage>
        <taxon>Eukaryota</taxon>
        <taxon>Viridiplantae</taxon>
        <taxon>Streptophyta</taxon>
        <taxon>Embryophyta</taxon>
        <taxon>Tracheophyta</taxon>
        <taxon>Spermatophyta</taxon>
        <taxon>Magnoliopsida</taxon>
        <taxon>eudicotyledons</taxon>
        <taxon>Gunneridae</taxon>
        <taxon>Pentapetalae</taxon>
        <taxon>rosids</taxon>
        <taxon>fabids</taxon>
        <taxon>Malpighiales</taxon>
        <taxon>Rhizophoraceae</taxon>
        <taxon>Rhizophora</taxon>
    </lineage>
</organism>
<evidence type="ECO:0000313" key="1">
    <source>
        <dbReference type="EMBL" id="MBX22754.1"/>
    </source>
</evidence>
<dbReference type="EMBL" id="GGEC01042270">
    <property type="protein sequence ID" value="MBX22754.1"/>
    <property type="molecule type" value="Transcribed_RNA"/>
</dbReference>
<proteinExistence type="predicted"/>
<accession>A0A2P2LXR4</accession>
<protein>
    <submittedName>
        <fullName evidence="1">Uncharacterized protein</fullName>
    </submittedName>
</protein>